<feature type="domain" description="Fe2OG dioxygenase" evidence="4">
    <location>
        <begin position="107"/>
        <end position="206"/>
    </location>
</feature>
<dbReference type="FunFam" id="2.60.120.330:FF:000154">
    <property type="entry name" value="Uncharacterized protein"/>
    <property type="match status" value="1"/>
</dbReference>
<dbReference type="InterPro" id="IPR044861">
    <property type="entry name" value="IPNS-like_FE2OG_OXY"/>
</dbReference>
<evidence type="ECO:0000256" key="3">
    <source>
        <dbReference type="RuleBase" id="RU003682"/>
    </source>
</evidence>
<keyword evidence="6" id="KW-1185">Reference proteome</keyword>
<dbReference type="OrthoDB" id="288590at2759"/>
<gene>
    <name evidence="5" type="ORF">NE237_018594</name>
</gene>
<dbReference type="Gene3D" id="2.60.120.330">
    <property type="entry name" value="B-lactam Antibiotic, Isopenicillin N Synthase, Chain"/>
    <property type="match status" value="1"/>
</dbReference>
<evidence type="ECO:0000256" key="2">
    <source>
        <dbReference type="ARBA" id="ARBA00023004"/>
    </source>
</evidence>
<keyword evidence="1 3" id="KW-0479">Metal-binding</keyword>
<dbReference type="SUPFAM" id="SSF51197">
    <property type="entry name" value="Clavaminate synthase-like"/>
    <property type="match status" value="1"/>
</dbReference>
<dbReference type="InterPro" id="IPR050295">
    <property type="entry name" value="Plant_2OG-oxidoreductases"/>
</dbReference>
<accession>A0A9Q0QP27</accession>
<keyword evidence="2 3" id="KW-0408">Iron</keyword>
<protein>
    <recommendedName>
        <fullName evidence="4">Fe2OG dioxygenase domain-containing protein</fullName>
    </recommendedName>
</protein>
<proteinExistence type="inferred from homology"/>
<name>A0A9Q0QP27_9MAGN</name>
<dbReference type="GO" id="GO:0046872">
    <property type="term" value="F:metal ion binding"/>
    <property type="evidence" value="ECO:0007669"/>
    <property type="project" value="UniProtKB-KW"/>
</dbReference>
<comment type="caution">
    <text evidence="5">The sequence shown here is derived from an EMBL/GenBank/DDBJ whole genome shotgun (WGS) entry which is preliminary data.</text>
</comment>
<reference evidence="5" key="1">
    <citation type="journal article" date="2023" name="Plant J.">
        <title>The genome of the king protea, Protea cynaroides.</title>
        <authorList>
            <person name="Chang J."/>
            <person name="Duong T.A."/>
            <person name="Schoeman C."/>
            <person name="Ma X."/>
            <person name="Roodt D."/>
            <person name="Barker N."/>
            <person name="Li Z."/>
            <person name="Van de Peer Y."/>
            <person name="Mizrachi E."/>
        </authorList>
    </citation>
    <scope>NUCLEOTIDE SEQUENCE</scope>
    <source>
        <tissue evidence="5">Young leaves</tissue>
    </source>
</reference>
<sequence>MLEACQRFFDLTEEEKREYAEKHVLDPIRFGTSVNASLEKVFFWRDFLKIFVHPEFHSPVKPPGFGEISSKYCKRTREVARELLKGISESLGLEEHYIDNAMKLEKGIQFMVANLYPQCPQPQLAMGMPPHSDHGLLTLVIENAIGGLQIQHKGKWVQVNSLPNSFLVNTGDHLEILSNGKYKSVVHRAIVNGKMTRISLAMVQAPSFDTVRLVGIFSGLWRFARGHRKAGEERPEPATP</sequence>
<dbReference type="AlphaFoldDB" id="A0A9Q0QP27"/>
<evidence type="ECO:0000313" key="5">
    <source>
        <dbReference type="EMBL" id="KAJ4966745.1"/>
    </source>
</evidence>
<comment type="similarity">
    <text evidence="3">Belongs to the iron/ascorbate-dependent oxidoreductase family.</text>
</comment>
<evidence type="ECO:0000256" key="1">
    <source>
        <dbReference type="ARBA" id="ARBA00022723"/>
    </source>
</evidence>
<dbReference type="GO" id="GO:0016491">
    <property type="term" value="F:oxidoreductase activity"/>
    <property type="evidence" value="ECO:0007669"/>
    <property type="project" value="UniProtKB-KW"/>
</dbReference>
<dbReference type="EMBL" id="JAMYWD010000007">
    <property type="protein sequence ID" value="KAJ4966745.1"/>
    <property type="molecule type" value="Genomic_DNA"/>
</dbReference>
<dbReference type="PROSITE" id="PS51471">
    <property type="entry name" value="FE2OG_OXY"/>
    <property type="match status" value="1"/>
</dbReference>
<dbReference type="Proteomes" id="UP001141806">
    <property type="component" value="Unassembled WGS sequence"/>
</dbReference>
<dbReference type="InterPro" id="IPR027443">
    <property type="entry name" value="IPNS-like_sf"/>
</dbReference>
<organism evidence="5 6">
    <name type="scientific">Protea cynaroides</name>
    <dbReference type="NCBI Taxonomy" id="273540"/>
    <lineage>
        <taxon>Eukaryota</taxon>
        <taxon>Viridiplantae</taxon>
        <taxon>Streptophyta</taxon>
        <taxon>Embryophyta</taxon>
        <taxon>Tracheophyta</taxon>
        <taxon>Spermatophyta</taxon>
        <taxon>Magnoliopsida</taxon>
        <taxon>Proteales</taxon>
        <taxon>Proteaceae</taxon>
        <taxon>Protea</taxon>
    </lineage>
</organism>
<evidence type="ECO:0000259" key="4">
    <source>
        <dbReference type="PROSITE" id="PS51471"/>
    </source>
</evidence>
<dbReference type="Pfam" id="PF03171">
    <property type="entry name" value="2OG-FeII_Oxy"/>
    <property type="match status" value="1"/>
</dbReference>
<evidence type="ECO:0000313" key="6">
    <source>
        <dbReference type="Proteomes" id="UP001141806"/>
    </source>
</evidence>
<dbReference type="InterPro" id="IPR005123">
    <property type="entry name" value="Oxoglu/Fe-dep_dioxygenase_dom"/>
</dbReference>
<keyword evidence="3" id="KW-0560">Oxidoreductase</keyword>
<dbReference type="PANTHER" id="PTHR47991">
    <property type="entry name" value="OXOGLUTARATE/IRON-DEPENDENT DIOXYGENASE"/>
    <property type="match status" value="1"/>
</dbReference>